<dbReference type="RefSeq" id="WP_342161333.1">
    <property type="nucleotide sequence ID" value="NZ_JBCDNA010000003.1"/>
</dbReference>
<dbReference type="InterPro" id="IPR000182">
    <property type="entry name" value="GNAT_dom"/>
</dbReference>
<feature type="domain" description="N-acetyltransferase" evidence="1">
    <location>
        <begin position="53"/>
        <end position="209"/>
    </location>
</feature>
<dbReference type="Proteomes" id="UP001474120">
    <property type="component" value="Unassembled WGS sequence"/>
</dbReference>
<dbReference type="SUPFAM" id="SSF55729">
    <property type="entry name" value="Acyl-CoA N-acyltransferases (Nat)"/>
    <property type="match status" value="1"/>
</dbReference>
<sequence>MSIRDKVKQYGWENSLKLFLKGILRIVRIEFESYWLLENNLCSDEISQKMKDFDYSDVKELNLEDFKKGDPTIFNEVKLKLIEERFESGQYWSYGVFSGSELIYSCWITTLEIGFRKKYNTSIPLLEDEGYLEDAYTHPDYRGKGLHSKMNLFRIMSLIKKGKSRNYVLVLSENNPAMKSQLKSGFVKVEKMTFLILFGKHFFLKKHINDTNKN</sequence>
<name>A0ABU9L422_9FLAO</name>
<evidence type="ECO:0000259" key="1">
    <source>
        <dbReference type="PROSITE" id="PS51186"/>
    </source>
</evidence>
<evidence type="ECO:0000313" key="2">
    <source>
        <dbReference type="EMBL" id="MEL4457173.1"/>
    </source>
</evidence>
<protein>
    <recommendedName>
        <fullName evidence="1">N-acetyltransferase domain-containing protein</fullName>
    </recommendedName>
</protein>
<dbReference type="InterPro" id="IPR016181">
    <property type="entry name" value="Acyl_CoA_acyltransferase"/>
</dbReference>
<keyword evidence="3" id="KW-1185">Reference proteome</keyword>
<gene>
    <name evidence="2" type="ORF">AABB81_14795</name>
</gene>
<organism evidence="2 3">
    <name type="scientific">Lutimonas vermicola</name>
    <dbReference type="NCBI Taxonomy" id="414288"/>
    <lineage>
        <taxon>Bacteria</taxon>
        <taxon>Pseudomonadati</taxon>
        <taxon>Bacteroidota</taxon>
        <taxon>Flavobacteriia</taxon>
        <taxon>Flavobacteriales</taxon>
        <taxon>Flavobacteriaceae</taxon>
        <taxon>Lutimonas</taxon>
    </lineage>
</organism>
<accession>A0ABU9L422</accession>
<dbReference type="PROSITE" id="PS51186">
    <property type="entry name" value="GNAT"/>
    <property type="match status" value="1"/>
</dbReference>
<evidence type="ECO:0000313" key="3">
    <source>
        <dbReference type="Proteomes" id="UP001474120"/>
    </source>
</evidence>
<comment type="caution">
    <text evidence="2">The sequence shown here is derived from an EMBL/GenBank/DDBJ whole genome shotgun (WGS) entry which is preliminary data.</text>
</comment>
<reference evidence="2 3" key="1">
    <citation type="submission" date="2024-04" db="EMBL/GenBank/DDBJ databases">
        <title>whole genome sequencing of Lutimonas vermicola strain IMCC1616.</title>
        <authorList>
            <person name="Bae S.S."/>
        </authorList>
    </citation>
    <scope>NUCLEOTIDE SEQUENCE [LARGE SCALE GENOMIC DNA]</scope>
    <source>
        <strain evidence="2 3">IMCC1616</strain>
    </source>
</reference>
<dbReference type="Gene3D" id="3.40.630.30">
    <property type="match status" value="1"/>
</dbReference>
<dbReference type="EMBL" id="JBCDNA010000003">
    <property type="protein sequence ID" value="MEL4457173.1"/>
    <property type="molecule type" value="Genomic_DNA"/>
</dbReference>
<proteinExistence type="predicted"/>